<dbReference type="GO" id="GO:0016757">
    <property type="term" value="F:glycosyltransferase activity"/>
    <property type="evidence" value="ECO:0007669"/>
    <property type="project" value="TreeGrafter"/>
</dbReference>
<accession>A0A402BI40</accession>
<dbReference type="CDD" id="cd03801">
    <property type="entry name" value="GT4_PimA-like"/>
    <property type="match status" value="1"/>
</dbReference>
<dbReference type="EMBL" id="BIFT01000002">
    <property type="protein sequence ID" value="GCE31091.1"/>
    <property type="molecule type" value="Genomic_DNA"/>
</dbReference>
<reference evidence="3" key="1">
    <citation type="submission" date="2018-12" db="EMBL/GenBank/DDBJ databases">
        <title>Tengunoibacter tsumagoiensis gen. nov., sp. nov., Dictyobacter kobayashii sp. nov., D. alpinus sp. nov., and D. joshuensis sp. nov. and description of Dictyobacteraceae fam. nov. within the order Ktedonobacterales isolated from Tengu-no-mugimeshi.</title>
        <authorList>
            <person name="Wang C.M."/>
            <person name="Zheng Y."/>
            <person name="Sakai Y."/>
            <person name="Toyoda A."/>
            <person name="Minakuchi Y."/>
            <person name="Abe K."/>
            <person name="Yokota A."/>
            <person name="Yabe S."/>
        </authorList>
    </citation>
    <scope>NUCLEOTIDE SEQUENCE [LARGE SCALE GENOMIC DNA]</scope>
    <source>
        <strain evidence="3">Uno16</strain>
    </source>
</reference>
<dbReference type="SUPFAM" id="SSF53756">
    <property type="entry name" value="UDP-Glycosyltransferase/glycogen phosphorylase"/>
    <property type="match status" value="1"/>
</dbReference>
<gene>
    <name evidence="2" type="ORF">KDA_65750</name>
</gene>
<dbReference type="InterPro" id="IPR028098">
    <property type="entry name" value="Glyco_trans_4-like_N"/>
</dbReference>
<evidence type="ECO:0000259" key="1">
    <source>
        <dbReference type="Pfam" id="PF13439"/>
    </source>
</evidence>
<comment type="caution">
    <text evidence="2">The sequence shown here is derived from an EMBL/GenBank/DDBJ whole genome shotgun (WGS) entry which is preliminary data.</text>
</comment>
<dbReference type="Proteomes" id="UP000287171">
    <property type="component" value="Unassembled WGS sequence"/>
</dbReference>
<feature type="domain" description="Glycosyltransferase subfamily 4-like N-terminal" evidence="1">
    <location>
        <begin position="71"/>
        <end position="215"/>
    </location>
</feature>
<organism evidence="2 3">
    <name type="scientific">Dictyobacter alpinus</name>
    <dbReference type="NCBI Taxonomy" id="2014873"/>
    <lineage>
        <taxon>Bacteria</taxon>
        <taxon>Bacillati</taxon>
        <taxon>Chloroflexota</taxon>
        <taxon>Ktedonobacteria</taxon>
        <taxon>Ktedonobacterales</taxon>
        <taxon>Dictyobacteraceae</taxon>
        <taxon>Dictyobacter</taxon>
    </lineage>
</organism>
<keyword evidence="2" id="KW-0808">Transferase</keyword>
<proteinExistence type="predicted"/>
<dbReference type="AlphaFoldDB" id="A0A402BI40"/>
<name>A0A402BI40_9CHLR</name>
<sequence length="426" mass="48601">MRILFVTPYIPSSSCIRSFNLIKALSKEHDISLVSWLVDQHELKLVKEIENYCTSIDLVTHSRRQAYTNCLRALVAELAFTRERMPLQLAYYQSDIFVRCLKEVIRRQRIELIHGEQMRMVPSLKALRKESKLPIVYDAVDCSSWPLEHTMDLSGHPLKRLFIASELRKMRDTEQHGLKHFDQLVTTNAADRDRLRQLLGPTYKVAAISNGVDVDYFTRQMPHSTTCSLVFYAELDSFPNTQALLYFREHILPLVWQEKPETTLTIVGANPPPAVKALESDPRIVVTSDVADVRPYLENATVALAPFLVATDIQFNILVAMAMALPLVTTTRCSQALRAIPGRHLMAVEGPYAYAEAILTLLNYPYLTRTLGGRGRQFVVDHYSWTSTSRTLNQLYHLISDITPYPAIETPLPFPHNPHTEQTRKV</sequence>
<protein>
    <submittedName>
        <fullName evidence="2">Glycosyl transferase</fullName>
    </submittedName>
</protein>
<dbReference type="Pfam" id="PF13439">
    <property type="entry name" value="Glyco_transf_4"/>
    <property type="match status" value="1"/>
</dbReference>
<evidence type="ECO:0000313" key="3">
    <source>
        <dbReference type="Proteomes" id="UP000287171"/>
    </source>
</evidence>
<dbReference type="RefSeq" id="WP_161982588.1">
    <property type="nucleotide sequence ID" value="NZ_BIFT01000002.1"/>
</dbReference>
<dbReference type="PANTHER" id="PTHR12526">
    <property type="entry name" value="GLYCOSYLTRANSFERASE"/>
    <property type="match status" value="1"/>
</dbReference>
<dbReference type="Pfam" id="PF13692">
    <property type="entry name" value="Glyco_trans_1_4"/>
    <property type="match status" value="1"/>
</dbReference>
<keyword evidence="3" id="KW-1185">Reference proteome</keyword>
<dbReference type="Gene3D" id="3.40.50.2000">
    <property type="entry name" value="Glycogen Phosphorylase B"/>
    <property type="match status" value="2"/>
</dbReference>
<dbReference type="PANTHER" id="PTHR12526:SF600">
    <property type="entry name" value="GLYCOSYL TRANSFERASE GROUP 1"/>
    <property type="match status" value="1"/>
</dbReference>
<evidence type="ECO:0000313" key="2">
    <source>
        <dbReference type="EMBL" id="GCE31091.1"/>
    </source>
</evidence>